<name>A0A5B7J4M8_PORTR</name>
<dbReference type="EMBL" id="VSRR010081709">
    <property type="protein sequence ID" value="MPC89649.1"/>
    <property type="molecule type" value="Genomic_DNA"/>
</dbReference>
<evidence type="ECO:0000313" key="1">
    <source>
        <dbReference type="EMBL" id="MPC89649.1"/>
    </source>
</evidence>
<dbReference type="AlphaFoldDB" id="A0A5B7J4M8"/>
<protein>
    <submittedName>
        <fullName evidence="1">Uncharacterized protein</fullName>
    </submittedName>
</protein>
<reference evidence="1 2" key="1">
    <citation type="submission" date="2019-05" db="EMBL/GenBank/DDBJ databases">
        <title>Another draft genome of Portunus trituberculatus and its Hox gene families provides insights of decapod evolution.</title>
        <authorList>
            <person name="Jeong J.-H."/>
            <person name="Song I."/>
            <person name="Kim S."/>
            <person name="Choi T."/>
            <person name="Kim D."/>
            <person name="Ryu S."/>
            <person name="Kim W."/>
        </authorList>
    </citation>
    <scope>NUCLEOTIDE SEQUENCE [LARGE SCALE GENOMIC DNA]</scope>
    <source>
        <tissue evidence="1">Muscle</tissue>
    </source>
</reference>
<sequence length="52" mass="5820">MTSLLSHHHLSTPSILIKSIFSAALLTPSRQIPNASHQPLPSLTIEHPWHFQ</sequence>
<proteinExistence type="predicted"/>
<accession>A0A5B7J4M8</accession>
<evidence type="ECO:0000313" key="2">
    <source>
        <dbReference type="Proteomes" id="UP000324222"/>
    </source>
</evidence>
<keyword evidence="2" id="KW-1185">Reference proteome</keyword>
<comment type="caution">
    <text evidence="1">The sequence shown here is derived from an EMBL/GenBank/DDBJ whole genome shotgun (WGS) entry which is preliminary data.</text>
</comment>
<organism evidence="1 2">
    <name type="scientific">Portunus trituberculatus</name>
    <name type="common">Swimming crab</name>
    <name type="synonym">Neptunus trituberculatus</name>
    <dbReference type="NCBI Taxonomy" id="210409"/>
    <lineage>
        <taxon>Eukaryota</taxon>
        <taxon>Metazoa</taxon>
        <taxon>Ecdysozoa</taxon>
        <taxon>Arthropoda</taxon>
        <taxon>Crustacea</taxon>
        <taxon>Multicrustacea</taxon>
        <taxon>Malacostraca</taxon>
        <taxon>Eumalacostraca</taxon>
        <taxon>Eucarida</taxon>
        <taxon>Decapoda</taxon>
        <taxon>Pleocyemata</taxon>
        <taxon>Brachyura</taxon>
        <taxon>Eubrachyura</taxon>
        <taxon>Portunoidea</taxon>
        <taxon>Portunidae</taxon>
        <taxon>Portuninae</taxon>
        <taxon>Portunus</taxon>
    </lineage>
</organism>
<gene>
    <name evidence="1" type="ORF">E2C01_084603</name>
</gene>
<dbReference type="Proteomes" id="UP000324222">
    <property type="component" value="Unassembled WGS sequence"/>
</dbReference>